<dbReference type="InterPro" id="IPR029058">
    <property type="entry name" value="AB_hydrolase_fold"/>
</dbReference>
<dbReference type="KEGG" id="lsd:EMK97_10785"/>
<evidence type="ECO:0000313" key="2">
    <source>
        <dbReference type="EMBL" id="QBG36163.1"/>
    </source>
</evidence>
<dbReference type="RefSeq" id="WP_130602050.1">
    <property type="nucleotide sequence ID" value="NZ_CP034759.1"/>
</dbReference>
<protein>
    <recommendedName>
        <fullName evidence="4">Alpha/beta hydrolase</fullName>
    </recommendedName>
</protein>
<reference evidence="2 3" key="1">
    <citation type="submission" date="2018-12" db="EMBL/GenBank/DDBJ databases">
        <title>Complete genome of Litorilituus sediminis.</title>
        <authorList>
            <person name="Liu A."/>
            <person name="Rong J."/>
        </authorList>
    </citation>
    <scope>NUCLEOTIDE SEQUENCE [LARGE SCALE GENOMIC DNA]</scope>
    <source>
        <strain evidence="2 3">JCM 17549</strain>
    </source>
</reference>
<dbReference type="Gene3D" id="3.40.50.1820">
    <property type="entry name" value="alpha/beta hydrolase"/>
    <property type="match status" value="1"/>
</dbReference>
<dbReference type="SUPFAM" id="SSF53474">
    <property type="entry name" value="alpha/beta-Hydrolases"/>
    <property type="match status" value="1"/>
</dbReference>
<dbReference type="AlphaFoldDB" id="A0A4P6P449"/>
<sequence length="272" mass="30597">MANQFVNKVTLSVISLFLSASIFTAYANSEQQAYSEVVKIKASEDYDFLLTADYLFQTAPMRQQTAEQAARAGVIILHDCQADRSRYKDLANEIALQELHTLSLDFRGFGKSVAMGFSELEIKKQAKDIVSYQSEVALLTSYWPQDILAAYQWLRTKVHKNKGVAVVASGCAAPYAVALAEQIHVSALVLITPEMTFADIERYKNLIDIPTYFIGSAQHMATIKVTQELFNWNGAKQSKMQTFKGDRTNRQLLFANESLTQDIAQWLKFALR</sequence>
<evidence type="ECO:0000313" key="3">
    <source>
        <dbReference type="Proteomes" id="UP000290244"/>
    </source>
</evidence>
<keyword evidence="3" id="KW-1185">Reference proteome</keyword>
<dbReference type="OrthoDB" id="6313977at2"/>
<keyword evidence="1" id="KW-0732">Signal</keyword>
<feature type="chain" id="PRO_5020726692" description="Alpha/beta hydrolase" evidence="1">
    <location>
        <begin position="28"/>
        <end position="272"/>
    </location>
</feature>
<accession>A0A4P6P449</accession>
<gene>
    <name evidence="2" type="ORF">EMK97_10785</name>
</gene>
<organism evidence="2 3">
    <name type="scientific">Litorilituus sediminis</name>
    <dbReference type="NCBI Taxonomy" id="718192"/>
    <lineage>
        <taxon>Bacteria</taxon>
        <taxon>Pseudomonadati</taxon>
        <taxon>Pseudomonadota</taxon>
        <taxon>Gammaproteobacteria</taxon>
        <taxon>Alteromonadales</taxon>
        <taxon>Colwelliaceae</taxon>
        <taxon>Litorilituus</taxon>
    </lineage>
</organism>
<feature type="signal peptide" evidence="1">
    <location>
        <begin position="1"/>
        <end position="27"/>
    </location>
</feature>
<name>A0A4P6P449_9GAMM</name>
<dbReference type="EMBL" id="CP034759">
    <property type="protein sequence ID" value="QBG36163.1"/>
    <property type="molecule type" value="Genomic_DNA"/>
</dbReference>
<dbReference type="Proteomes" id="UP000290244">
    <property type="component" value="Chromosome"/>
</dbReference>
<evidence type="ECO:0000256" key="1">
    <source>
        <dbReference type="SAM" id="SignalP"/>
    </source>
</evidence>
<proteinExistence type="predicted"/>
<evidence type="ECO:0008006" key="4">
    <source>
        <dbReference type="Google" id="ProtNLM"/>
    </source>
</evidence>